<dbReference type="SUPFAM" id="SSF51905">
    <property type="entry name" value="FAD/NAD(P)-binding domain"/>
    <property type="match status" value="1"/>
</dbReference>
<comment type="caution">
    <text evidence="5">The sequence shown here is derived from an EMBL/GenBank/DDBJ whole genome shotgun (WGS) entry which is preliminary data.</text>
</comment>
<proteinExistence type="inferred from homology"/>
<name>A0A371X9F9_9HYPH</name>
<keyword evidence="2" id="KW-0560">Oxidoreductase</keyword>
<evidence type="ECO:0000256" key="1">
    <source>
        <dbReference type="ARBA" id="ARBA00009410"/>
    </source>
</evidence>
<evidence type="ECO:0000256" key="2">
    <source>
        <dbReference type="ARBA" id="ARBA00023002"/>
    </source>
</evidence>
<keyword evidence="3" id="KW-1133">Transmembrane helix</keyword>
<keyword evidence="3" id="KW-0812">Transmembrane</keyword>
<evidence type="ECO:0000259" key="4">
    <source>
        <dbReference type="Pfam" id="PF01266"/>
    </source>
</evidence>
<feature type="transmembrane region" description="Helical" evidence="3">
    <location>
        <begin position="6"/>
        <end position="25"/>
    </location>
</feature>
<evidence type="ECO:0000256" key="3">
    <source>
        <dbReference type="SAM" id="Phobius"/>
    </source>
</evidence>
<dbReference type="Pfam" id="PF01266">
    <property type="entry name" value="DAO"/>
    <property type="match status" value="1"/>
</dbReference>
<dbReference type="AlphaFoldDB" id="A0A371X9F9"/>
<comment type="similarity">
    <text evidence="1">Belongs to the DadA oxidoreductase family.</text>
</comment>
<sequence>MTSDEWDLIIIGAGIVGCSAAFYAAKNGMRVLVFERETPGSAQSGRNLGFVRQQGRDFRELSLAIAAMKLWEGVETELGRKVGWFRGGNLALATSDADMARHEEWQVRAMDFGLDTLLLTTEQVITKLPLLSRNANIKGAMYTASDGKAEPGRATRAYFEAALELGVSFSLGASVSRIDVSAGRVTGVWSGGRLHRSRMVLCAAGAGSGRLLRAIGLDLPQEQIRATVVRTLPRPELKLEPCVSGPLTGIRQDVRGAYVVSVAGGEYDVRWDSWRYARSYAPVRKSNPDIARINVWAPLQRIFGRGYDRPLADIPPTRDHVAPDAWRTKEAITEFRHLFPALEDTQVETSWAGIIDTLPDVVPAMGAVDALEGLLVATGFSGHGFGPGPMAGKIMADLATGQQPHIDISELSPARFKNSLQA</sequence>
<dbReference type="PANTHER" id="PTHR13847">
    <property type="entry name" value="SARCOSINE DEHYDROGENASE-RELATED"/>
    <property type="match status" value="1"/>
</dbReference>
<dbReference type="GO" id="GO:0005737">
    <property type="term" value="C:cytoplasm"/>
    <property type="evidence" value="ECO:0007669"/>
    <property type="project" value="TreeGrafter"/>
</dbReference>
<keyword evidence="3" id="KW-0472">Membrane</keyword>
<protein>
    <submittedName>
        <fullName evidence="5">FAD-binding oxidoreductase</fullName>
    </submittedName>
</protein>
<gene>
    <name evidence="5" type="ORF">DY251_16330</name>
</gene>
<accession>A0A371X9F9</accession>
<dbReference type="InterPro" id="IPR036188">
    <property type="entry name" value="FAD/NAD-bd_sf"/>
</dbReference>
<reference evidence="6" key="1">
    <citation type="submission" date="2018-08" db="EMBL/GenBank/DDBJ databases">
        <authorList>
            <person name="Im W.T."/>
        </authorList>
    </citation>
    <scope>NUCLEOTIDE SEQUENCE [LARGE SCALE GENOMIC DNA]</scope>
    <source>
        <strain evidence="6">LA-28</strain>
    </source>
</reference>
<dbReference type="GO" id="GO:0055130">
    <property type="term" value="P:D-alanine catabolic process"/>
    <property type="evidence" value="ECO:0007669"/>
    <property type="project" value="TreeGrafter"/>
</dbReference>
<dbReference type="Proteomes" id="UP000262379">
    <property type="component" value="Unassembled WGS sequence"/>
</dbReference>
<organism evidence="5 6">
    <name type="scientific">Mesorhizobium denitrificans</name>
    <dbReference type="NCBI Taxonomy" id="2294114"/>
    <lineage>
        <taxon>Bacteria</taxon>
        <taxon>Pseudomonadati</taxon>
        <taxon>Pseudomonadota</taxon>
        <taxon>Alphaproteobacteria</taxon>
        <taxon>Hyphomicrobiales</taxon>
        <taxon>Phyllobacteriaceae</taxon>
        <taxon>Mesorhizobium</taxon>
    </lineage>
</organism>
<evidence type="ECO:0000313" key="6">
    <source>
        <dbReference type="Proteomes" id="UP000262379"/>
    </source>
</evidence>
<dbReference type="InterPro" id="IPR006076">
    <property type="entry name" value="FAD-dep_OxRdtase"/>
</dbReference>
<dbReference type="GO" id="GO:0008718">
    <property type="term" value="F:D-amino-acid dehydrogenase activity"/>
    <property type="evidence" value="ECO:0007669"/>
    <property type="project" value="TreeGrafter"/>
</dbReference>
<keyword evidence="6" id="KW-1185">Reference proteome</keyword>
<evidence type="ECO:0000313" key="5">
    <source>
        <dbReference type="EMBL" id="RFC65868.1"/>
    </source>
</evidence>
<dbReference type="GO" id="GO:0005886">
    <property type="term" value="C:plasma membrane"/>
    <property type="evidence" value="ECO:0007669"/>
    <property type="project" value="TreeGrafter"/>
</dbReference>
<dbReference type="Gene3D" id="3.50.50.60">
    <property type="entry name" value="FAD/NAD(P)-binding domain"/>
    <property type="match status" value="1"/>
</dbReference>
<dbReference type="EMBL" id="QURN01000013">
    <property type="protein sequence ID" value="RFC65868.1"/>
    <property type="molecule type" value="Genomic_DNA"/>
</dbReference>
<dbReference type="RefSeq" id="WP_116624976.1">
    <property type="nucleotide sequence ID" value="NZ_QURN01000013.1"/>
</dbReference>
<dbReference type="PANTHER" id="PTHR13847:SF280">
    <property type="entry name" value="D-AMINO ACID DEHYDROGENASE"/>
    <property type="match status" value="1"/>
</dbReference>
<feature type="domain" description="FAD dependent oxidoreductase" evidence="4">
    <location>
        <begin position="7"/>
        <end position="398"/>
    </location>
</feature>
<dbReference type="Gene3D" id="3.30.9.10">
    <property type="entry name" value="D-Amino Acid Oxidase, subunit A, domain 2"/>
    <property type="match status" value="1"/>
</dbReference>